<evidence type="ECO:0000313" key="7">
    <source>
        <dbReference type="EMBL" id="KAJ4835133.1"/>
    </source>
</evidence>
<comment type="subcellular location">
    <subcellularLocation>
        <location evidence="1 6">Secreted</location>
    </subcellularLocation>
</comment>
<evidence type="ECO:0000256" key="3">
    <source>
        <dbReference type="ARBA" id="ARBA00022471"/>
    </source>
</evidence>
<dbReference type="OrthoDB" id="1383994at2759"/>
<protein>
    <recommendedName>
        <fullName evidence="6">S-protein homolog</fullName>
    </recommendedName>
</protein>
<comment type="caution">
    <text evidence="7">The sequence shown here is derived from an EMBL/GenBank/DDBJ whole genome shotgun (WGS) entry which is preliminary data.</text>
</comment>
<evidence type="ECO:0000256" key="4">
    <source>
        <dbReference type="ARBA" id="ARBA00022525"/>
    </source>
</evidence>
<dbReference type="EMBL" id="JAKUCV010004515">
    <property type="protein sequence ID" value="KAJ4835133.1"/>
    <property type="molecule type" value="Genomic_DNA"/>
</dbReference>
<accession>A0A9Q0FPE7</accession>
<gene>
    <name evidence="7" type="ORF">Tsubulata_041543</name>
</gene>
<reference evidence="7" key="2">
    <citation type="journal article" date="2023" name="Plants (Basel)">
        <title>Annotation of the Turnera subulata (Passifloraceae) Draft Genome Reveals the S-Locus Evolved after the Divergence of Turneroideae from Passifloroideae in a Stepwise Manner.</title>
        <authorList>
            <person name="Henning P.M."/>
            <person name="Roalson E.H."/>
            <person name="Mir W."/>
            <person name="McCubbin A.G."/>
            <person name="Shore J.S."/>
        </authorList>
    </citation>
    <scope>NUCLEOTIDE SEQUENCE</scope>
    <source>
        <strain evidence="7">F60SS</strain>
    </source>
</reference>
<dbReference type="Pfam" id="PF05938">
    <property type="entry name" value="Self-incomp_S1"/>
    <property type="match status" value="1"/>
</dbReference>
<keyword evidence="5" id="KW-0732">Signal</keyword>
<evidence type="ECO:0000256" key="2">
    <source>
        <dbReference type="ARBA" id="ARBA00005581"/>
    </source>
</evidence>
<organism evidence="7 8">
    <name type="scientific">Turnera subulata</name>
    <dbReference type="NCBI Taxonomy" id="218843"/>
    <lineage>
        <taxon>Eukaryota</taxon>
        <taxon>Viridiplantae</taxon>
        <taxon>Streptophyta</taxon>
        <taxon>Embryophyta</taxon>
        <taxon>Tracheophyta</taxon>
        <taxon>Spermatophyta</taxon>
        <taxon>Magnoliopsida</taxon>
        <taxon>eudicotyledons</taxon>
        <taxon>Gunneridae</taxon>
        <taxon>Pentapetalae</taxon>
        <taxon>rosids</taxon>
        <taxon>fabids</taxon>
        <taxon>Malpighiales</taxon>
        <taxon>Passifloraceae</taxon>
        <taxon>Turnera</taxon>
    </lineage>
</organism>
<keyword evidence="8" id="KW-1185">Reference proteome</keyword>
<keyword evidence="3 6" id="KW-0713">Self-incompatibility</keyword>
<dbReference type="GO" id="GO:0060320">
    <property type="term" value="P:rejection of self pollen"/>
    <property type="evidence" value="ECO:0007669"/>
    <property type="project" value="UniProtKB-KW"/>
</dbReference>
<dbReference type="GO" id="GO:0005576">
    <property type="term" value="C:extracellular region"/>
    <property type="evidence" value="ECO:0007669"/>
    <property type="project" value="UniProtKB-SubCell"/>
</dbReference>
<evidence type="ECO:0000256" key="1">
    <source>
        <dbReference type="ARBA" id="ARBA00004613"/>
    </source>
</evidence>
<proteinExistence type="inferred from homology"/>
<evidence type="ECO:0000256" key="5">
    <source>
        <dbReference type="ARBA" id="ARBA00022729"/>
    </source>
</evidence>
<dbReference type="Proteomes" id="UP001141552">
    <property type="component" value="Unassembled WGS sequence"/>
</dbReference>
<evidence type="ECO:0000256" key="6">
    <source>
        <dbReference type="RuleBase" id="RU367044"/>
    </source>
</evidence>
<dbReference type="PANTHER" id="PTHR31232:SF43">
    <property type="entry name" value="S-PROTEIN HOMOLOG 29-RELATED"/>
    <property type="match status" value="1"/>
</dbReference>
<sequence>MLLSLLVITICDAGTLQVHITNTLERGQALTVHCKSKDDDLGVRQLGPSQSFMFSFTPRFLFGSTLYFCKFSWAGGSRWFDIYDQGRESSHRCIDQKYFWKIYQDGPCLDVCKGRREGDCFPWNKE</sequence>
<reference evidence="7" key="1">
    <citation type="submission" date="2022-02" db="EMBL/GenBank/DDBJ databases">
        <authorList>
            <person name="Henning P.M."/>
            <person name="McCubbin A.G."/>
            <person name="Shore J.S."/>
        </authorList>
    </citation>
    <scope>NUCLEOTIDE SEQUENCE</scope>
    <source>
        <strain evidence="7">F60SS</strain>
        <tissue evidence="7">Leaves</tissue>
    </source>
</reference>
<dbReference type="AlphaFoldDB" id="A0A9Q0FPE7"/>
<name>A0A9Q0FPE7_9ROSI</name>
<dbReference type="PANTHER" id="PTHR31232">
    <property type="match status" value="1"/>
</dbReference>
<dbReference type="InterPro" id="IPR010264">
    <property type="entry name" value="Self-incomp_S1"/>
</dbReference>
<comment type="similarity">
    <text evidence="2 6">Belongs to the plant self-incompatibility (S1) protein family.</text>
</comment>
<evidence type="ECO:0000313" key="8">
    <source>
        <dbReference type="Proteomes" id="UP001141552"/>
    </source>
</evidence>
<keyword evidence="4 6" id="KW-0964">Secreted</keyword>